<dbReference type="InterPro" id="IPR004408">
    <property type="entry name" value="Biotin_CoA_COase_ligase"/>
</dbReference>
<dbReference type="InterPro" id="IPR003142">
    <property type="entry name" value="BPL_C"/>
</dbReference>
<dbReference type="Proteomes" id="UP000523682">
    <property type="component" value="Unassembled WGS sequence"/>
</dbReference>
<dbReference type="GO" id="GO:0004077">
    <property type="term" value="F:biotin--[biotin carboxyl-carrier protein] ligase activity"/>
    <property type="evidence" value="ECO:0007669"/>
    <property type="project" value="UniProtKB-EC"/>
</dbReference>
<dbReference type="GO" id="GO:0005737">
    <property type="term" value="C:cytoplasm"/>
    <property type="evidence" value="ECO:0007669"/>
    <property type="project" value="TreeGrafter"/>
</dbReference>
<dbReference type="InterPro" id="IPR045864">
    <property type="entry name" value="aa-tRNA-synth_II/BPL/LPL"/>
</dbReference>
<dbReference type="AlphaFoldDB" id="A0A7W2I4M5"/>
<keyword evidence="2" id="KW-0092">Biotin</keyword>
<name>A0A7W2I4M5_9CORY</name>
<dbReference type="CDD" id="cd16442">
    <property type="entry name" value="BPL"/>
    <property type="match status" value="1"/>
</dbReference>
<gene>
    <name evidence="5" type="ORF">H0193_10885</name>
</gene>
<comment type="caution">
    <text evidence="5">The sequence shown here is derived from an EMBL/GenBank/DDBJ whole genome shotgun (WGS) entry which is preliminary data.</text>
</comment>
<dbReference type="Pfam" id="PF02237">
    <property type="entry name" value="BPL_C"/>
    <property type="match status" value="1"/>
</dbReference>
<dbReference type="EC" id="6.3.4.15" evidence="3"/>
<evidence type="ECO:0000313" key="6">
    <source>
        <dbReference type="Proteomes" id="UP000523682"/>
    </source>
</evidence>
<sequence length="246" mass="26585">MLEPMTVRDIQAIQDAVAEYWPNVRWVETTGSTNADLLKEGDPGTVLIADEQTAGKGRLGRHWVSPKGSQLAMSMVIDVPDEVPPFGLLSIAPGVAVTDVVPQARLKWPNDVQIGGKKIAGILSALDLPRVIVGIGINVAMRTEDLPVETATALNLEGLDVDFDDFTADILLAMGKRLNQWREGDPQLLEDYRAVCSTIGQHVRLEMREGEETVTGTVTGINDEGEVLIDGSAFSVGDVHHLRPTS</sequence>
<accession>A0A7W2I4M5</accession>
<evidence type="ECO:0000256" key="3">
    <source>
        <dbReference type="ARBA" id="ARBA00024227"/>
    </source>
</evidence>
<dbReference type="EMBL" id="JACDTZ010000002">
    <property type="protein sequence ID" value="MBA5245301.1"/>
    <property type="molecule type" value="Genomic_DNA"/>
</dbReference>
<keyword evidence="6" id="KW-1185">Reference proteome</keyword>
<feature type="domain" description="BPL/LPL catalytic" evidence="4">
    <location>
        <begin position="19"/>
        <end position="182"/>
    </location>
</feature>
<organism evidence="5 6">
    <name type="scientific">Corynebacterium haemomassiliense</name>
    <dbReference type="NCBI Taxonomy" id="2754726"/>
    <lineage>
        <taxon>Bacteria</taxon>
        <taxon>Bacillati</taxon>
        <taxon>Actinomycetota</taxon>
        <taxon>Actinomycetes</taxon>
        <taxon>Mycobacteriales</taxon>
        <taxon>Corynebacteriaceae</taxon>
        <taxon>Corynebacterium</taxon>
    </lineage>
</organism>
<dbReference type="SUPFAM" id="SSF55681">
    <property type="entry name" value="Class II aaRS and biotin synthetases"/>
    <property type="match status" value="1"/>
</dbReference>
<protein>
    <recommendedName>
        <fullName evidence="3">biotin--[biotin carboxyl-carrier protein] ligase</fullName>
        <ecNumber evidence="3">6.3.4.15</ecNumber>
    </recommendedName>
</protein>
<dbReference type="PANTHER" id="PTHR12835">
    <property type="entry name" value="BIOTIN PROTEIN LIGASE"/>
    <property type="match status" value="1"/>
</dbReference>
<evidence type="ECO:0000259" key="4">
    <source>
        <dbReference type="PROSITE" id="PS51733"/>
    </source>
</evidence>
<reference evidence="5 6" key="1">
    <citation type="submission" date="2020-07" db="EMBL/GenBank/DDBJ databases">
        <title>Draft genome and description of Corynebacterium haemomassiliense strain Marseile-Q3615 sp. nov.</title>
        <authorList>
            <person name="Boxberger M."/>
            <person name="La Scola B."/>
        </authorList>
    </citation>
    <scope>NUCLEOTIDE SEQUENCE [LARGE SCALE GENOMIC DNA]</scope>
    <source>
        <strain evidence="5 6">Marseille-Q3615</strain>
    </source>
</reference>
<proteinExistence type="predicted"/>
<dbReference type="Gene3D" id="3.30.930.10">
    <property type="entry name" value="Bira Bifunctional Protein, Domain 2"/>
    <property type="match status" value="1"/>
</dbReference>
<dbReference type="Gene3D" id="2.30.30.100">
    <property type="match status" value="1"/>
</dbReference>
<dbReference type="NCBIfam" id="TIGR00121">
    <property type="entry name" value="birA_ligase"/>
    <property type="match status" value="1"/>
</dbReference>
<dbReference type="InterPro" id="IPR004143">
    <property type="entry name" value="BPL_LPL_catalytic"/>
</dbReference>
<dbReference type="Pfam" id="PF03099">
    <property type="entry name" value="BPL_LplA_LipB"/>
    <property type="match status" value="1"/>
</dbReference>
<evidence type="ECO:0000256" key="1">
    <source>
        <dbReference type="ARBA" id="ARBA00022598"/>
    </source>
</evidence>
<evidence type="ECO:0000313" key="5">
    <source>
        <dbReference type="EMBL" id="MBA5245301.1"/>
    </source>
</evidence>
<dbReference type="PANTHER" id="PTHR12835:SF5">
    <property type="entry name" value="BIOTIN--PROTEIN LIGASE"/>
    <property type="match status" value="1"/>
</dbReference>
<keyword evidence="1 5" id="KW-0436">Ligase</keyword>
<evidence type="ECO:0000256" key="2">
    <source>
        <dbReference type="ARBA" id="ARBA00023267"/>
    </source>
</evidence>
<dbReference type="PROSITE" id="PS51733">
    <property type="entry name" value="BPL_LPL_CATALYTIC"/>
    <property type="match status" value="1"/>
</dbReference>